<organism evidence="3 4">
    <name type="scientific">Angomonas deanei</name>
    <dbReference type="NCBI Taxonomy" id="59799"/>
    <lineage>
        <taxon>Eukaryota</taxon>
        <taxon>Discoba</taxon>
        <taxon>Euglenozoa</taxon>
        <taxon>Kinetoplastea</taxon>
        <taxon>Metakinetoplastina</taxon>
        <taxon>Trypanosomatida</taxon>
        <taxon>Trypanosomatidae</taxon>
        <taxon>Strigomonadinae</taxon>
        <taxon>Angomonas</taxon>
    </lineage>
</organism>
<accession>A0A7G2CA72</accession>
<name>A0A7G2CA72_9TRYP</name>
<dbReference type="InterPro" id="IPR051966">
    <property type="entry name" value="RPAP3"/>
</dbReference>
<dbReference type="SMART" id="SM00028">
    <property type="entry name" value="TPR"/>
    <property type="match status" value="2"/>
</dbReference>
<dbReference type="EMBL" id="LR877150">
    <property type="protein sequence ID" value="CAD2215961.1"/>
    <property type="molecule type" value="Genomic_DNA"/>
</dbReference>
<dbReference type="InterPro" id="IPR011990">
    <property type="entry name" value="TPR-like_helical_dom_sf"/>
</dbReference>
<evidence type="ECO:0000256" key="1">
    <source>
        <dbReference type="ARBA" id="ARBA00022803"/>
    </source>
</evidence>
<dbReference type="OrthoDB" id="2942533at2759"/>
<dbReference type="VEuPathDB" id="TriTrypDB:ADEAN_000341900"/>
<reference evidence="3 4" key="1">
    <citation type="submission" date="2020-08" db="EMBL/GenBank/DDBJ databases">
        <authorList>
            <person name="Newling K."/>
            <person name="Davey J."/>
            <person name="Forrester S."/>
        </authorList>
    </citation>
    <scope>NUCLEOTIDE SEQUENCE [LARGE SCALE GENOMIC DNA]</scope>
    <source>
        <strain evidence="4">Crithidia deanei Carvalho (ATCC PRA-265)</strain>
    </source>
</reference>
<sequence>MALLQHLKQLANVAFQEGRYEEALTLYQNCLKVTQALGGGDSENVVSDQVIRSNVVMTLIKLSQYDDARLVATVLLQDEQYPLAPDLKVKLLYRRGIASKQLGDKSSAISDFKSAIHFSPDQKNPMAEAELNRLTR</sequence>
<evidence type="ECO:0000313" key="4">
    <source>
        <dbReference type="Proteomes" id="UP000515908"/>
    </source>
</evidence>
<dbReference type="PANTHER" id="PTHR46423">
    <property type="entry name" value="RNA POLYMERASE II-ASSOCIATED PROTEIN 3"/>
    <property type="match status" value="1"/>
</dbReference>
<keyword evidence="4" id="KW-1185">Reference proteome</keyword>
<dbReference type="SUPFAM" id="SSF48452">
    <property type="entry name" value="TPR-like"/>
    <property type="match status" value="1"/>
</dbReference>
<evidence type="ECO:0000256" key="2">
    <source>
        <dbReference type="PROSITE-ProRule" id="PRU00339"/>
    </source>
</evidence>
<dbReference type="AlphaFoldDB" id="A0A7G2CA72"/>
<dbReference type="InterPro" id="IPR019734">
    <property type="entry name" value="TPR_rpt"/>
</dbReference>
<dbReference type="Gene3D" id="1.25.40.10">
    <property type="entry name" value="Tetratricopeptide repeat domain"/>
    <property type="match status" value="1"/>
</dbReference>
<dbReference type="Pfam" id="PF13424">
    <property type="entry name" value="TPR_12"/>
    <property type="match status" value="1"/>
</dbReference>
<keyword evidence="1 2" id="KW-0802">TPR repeat</keyword>
<dbReference type="Pfam" id="PF13181">
    <property type="entry name" value="TPR_8"/>
    <property type="match status" value="1"/>
</dbReference>
<dbReference type="GO" id="GO:0101031">
    <property type="term" value="C:protein folding chaperone complex"/>
    <property type="evidence" value="ECO:0007669"/>
    <property type="project" value="TreeGrafter"/>
</dbReference>
<dbReference type="PANTHER" id="PTHR46423:SF1">
    <property type="entry name" value="RNA POLYMERASE II-ASSOCIATED PROTEIN 3"/>
    <property type="match status" value="1"/>
</dbReference>
<dbReference type="Proteomes" id="UP000515908">
    <property type="component" value="Chromosome 06"/>
</dbReference>
<protein>
    <submittedName>
        <fullName evidence="3">Tetratricopeptide repeat, putative</fullName>
    </submittedName>
</protein>
<proteinExistence type="predicted"/>
<feature type="repeat" description="TPR" evidence="2">
    <location>
        <begin position="89"/>
        <end position="122"/>
    </location>
</feature>
<dbReference type="PROSITE" id="PS50005">
    <property type="entry name" value="TPR"/>
    <property type="match status" value="1"/>
</dbReference>
<evidence type="ECO:0000313" key="3">
    <source>
        <dbReference type="EMBL" id="CAD2215961.1"/>
    </source>
</evidence>
<gene>
    <name evidence="3" type="ORF">ADEAN_000341900</name>
</gene>